<accession>A0A1C6WN24</accession>
<dbReference type="Proteomes" id="UP000516480">
    <property type="component" value="Chromosome 2"/>
</dbReference>
<dbReference type="Pfam" id="PF04100">
    <property type="entry name" value="Vps53_N"/>
    <property type="match status" value="1"/>
</dbReference>
<feature type="domain" description="Vps53 N-terminal" evidence="1">
    <location>
        <begin position="32"/>
        <end position="515"/>
    </location>
</feature>
<evidence type="ECO:0000313" key="5">
    <source>
        <dbReference type="EMBL" id="SCN21946.1"/>
    </source>
</evidence>
<dbReference type="VEuPathDB" id="PlasmoDB:PBANKA_0211100"/>
<reference evidence="6 7" key="1">
    <citation type="submission" date="2016-08" db="EMBL/GenBank/DDBJ databases">
        <authorList>
            <consortium name="Pathogen Informatics"/>
        </authorList>
    </citation>
    <scope>NUCLEOTIDE SEQUENCE [LARGE SCALE GENOMIC DNA]</scope>
    <source>
        <strain evidence="2 9">NK65 ny</strain>
        <strain evidence="5 8">NK65e</strain>
        <strain evidence="3 6">SP11 Antwerpcl1</strain>
        <strain evidence="4 7">SP11 RLL</strain>
    </source>
</reference>
<dbReference type="EMBL" id="LT608250">
    <property type="protein sequence ID" value="SCM15262.1"/>
    <property type="molecule type" value="Genomic_DNA"/>
</dbReference>
<dbReference type="PANTHER" id="PTHR12820">
    <property type="entry name" value="VACUOLAR SORTING PROTEIN 53"/>
    <property type="match status" value="1"/>
</dbReference>
<dbReference type="InterPro" id="IPR039766">
    <property type="entry name" value="Vps53"/>
</dbReference>
<dbReference type="EMBL" id="LT614628">
    <property type="protein sequence ID" value="SCN21946.1"/>
    <property type="molecule type" value="Genomic_DNA"/>
</dbReference>
<evidence type="ECO:0000313" key="9">
    <source>
        <dbReference type="Proteomes" id="UP000516480"/>
    </source>
</evidence>
<evidence type="ECO:0000259" key="1">
    <source>
        <dbReference type="Pfam" id="PF04100"/>
    </source>
</evidence>
<dbReference type="GO" id="GO:0005829">
    <property type="term" value="C:cytosol"/>
    <property type="evidence" value="ECO:0007669"/>
    <property type="project" value="GOC"/>
</dbReference>
<dbReference type="EMBL" id="LT608138">
    <property type="protein sequence ID" value="SCL90298.1"/>
    <property type="molecule type" value="Genomic_DNA"/>
</dbReference>
<evidence type="ECO:0000313" key="2">
    <source>
        <dbReference type="EMBL" id="SCL90298.1"/>
    </source>
</evidence>
<proteinExistence type="predicted"/>
<protein>
    <submittedName>
        <fullName evidence="2">Vacuolar protein sorting-associated protein 53, putative</fullName>
    </submittedName>
</protein>
<dbReference type="OrthoDB" id="10261632at2759"/>
<dbReference type="GO" id="GO:0042147">
    <property type="term" value="P:retrograde transport, endosome to Golgi"/>
    <property type="evidence" value="ECO:0007669"/>
    <property type="project" value="InterPro"/>
</dbReference>
<gene>
    <name evidence="2" type="primary">VPS53</name>
    <name evidence="5" type="ORF">PBNK65E_000027200</name>
    <name evidence="2" type="ORF">PBNK65NY_000026900</name>
    <name evidence="3" type="ORF">PBSP11A_000027000</name>
    <name evidence="4" type="ORF">PBSP11RLL_000027200</name>
</gene>
<dbReference type="Proteomes" id="UP000220214">
    <property type="component" value="Chromosome 2"/>
</dbReference>
<dbReference type="OMA" id="QQFYHTI"/>
<dbReference type="PANTHER" id="PTHR12820:SF0">
    <property type="entry name" value="VACUOLAR PROTEIN SORTING-ASSOCIATED PROTEIN 53 HOMOLOG"/>
    <property type="match status" value="1"/>
</dbReference>
<evidence type="ECO:0000313" key="3">
    <source>
        <dbReference type="EMBL" id="SCM15262.1"/>
    </source>
</evidence>
<dbReference type="GO" id="GO:0000938">
    <property type="term" value="C:GARP complex"/>
    <property type="evidence" value="ECO:0007669"/>
    <property type="project" value="InterPro"/>
</dbReference>
<evidence type="ECO:0000313" key="8">
    <source>
        <dbReference type="Proteomes" id="UP000220214"/>
    </source>
</evidence>
<dbReference type="AlphaFoldDB" id="A0A1C6WN24"/>
<sequence length="939" mass="111597">MKSLNHIDIKKTEDNNDDFISNYINNNIKNIEDAEISLDKMGKEIYDLDIVMEEKIENYVLKRNEYETKFENIKKKMKIITNLVENVDKQAEKGAEILTNLCNDIKRLDIGKQNVTEVILILKRITIIITSVTSLKKKAMKREYKNCMYLVYIIKDMFSYINSLKEMNSTNIENGNLINKLSILYNDINVLFDELKQQIVEDIDLIYDPDIHIEKNIIYLNDNNAEIHNFEMKEKDNEFKIYINLFDACNCLYQLNPNYINNIVNKFVNFFLEKYISIFDNHNNTFETIDRRISWLKRALNNYKNTYIYIFPDYFNIQFYIVSKFCFITKKHIIKMISYSMEEINPASLIQTVIKIINFEKFLIKNIFFIPPPGHLSLDNFNFIELPFPEMIQQIPSQVKTNTKLYKQTNDTNQINSLNENIEIDQKQVAHNSSTKKTLISNKDIKEINIIEKTNNIQNDVNNSSKKYNNNNNNNNNEYTFKRIISCVFDSYLCSWLKYEEKKILDKYENIINEENKEINKNSKKEDDKIILEQFEKKEFNNIQNFINSNEYDDNKSINPNISENNFENILQGKNNIYKSAYKIFYLYKSYINMISQFSNCKTLFDFFVFFKGLLTKYSEELNNRIIEKIVFKNKINNLFLISKIINTCYYIEKTMGEAYENIVNIINPLFVEKINFKEQDKLFLNIKTKCIKIIMSFMNDQIDQIIRTNIINIYDITQLKNISPYIINLKNFLHKYFLFFNHILNETYLIYLLEKTTALIIDIFFQNIFSFNSITNATAQQLLLDCNTIQNILYQIPKILTNSENFRITKSQIDYNIIEQSHFTNFGENNTEIDINQSLIPKTYYNYIKQKINKIQFLIKIFISNTLDINSFNILLAQNNNICTIHEIEKILSLKDDKHIHTQTDINHNNNKYIDDFKKRGIHAAEEIKSFFNKIASI</sequence>
<dbReference type="Proteomes" id="UP000219974">
    <property type="component" value="Chromosome 2"/>
</dbReference>
<dbReference type="EMBL" id="LT608266">
    <property type="protein sequence ID" value="SCM17057.1"/>
    <property type="molecule type" value="Genomic_DNA"/>
</dbReference>
<evidence type="ECO:0000313" key="6">
    <source>
        <dbReference type="Proteomes" id="UP000219860"/>
    </source>
</evidence>
<evidence type="ECO:0000313" key="4">
    <source>
        <dbReference type="EMBL" id="SCM17057.1"/>
    </source>
</evidence>
<organism evidence="2 9">
    <name type="scientific">Plasmodium berghei</name>
    <dbReference type="NCBI Taxonomy" id="5821"/>
    <lineage>
        <taxon>Eukaryota</taxon>
        <taxon>Sar</taxon>
        <taxon>Alveolata</taxon>
        <taxon>Apicomplexa</taxon>
        <taxon>Aconoidasida</taxon>
        <taxon>Haemosporida</taxon>
        <taxon>Plasmodiidae</taxon>
        <taxon>Plasmodium</taxon>
        <taxon>Plasmodium (Vinckeia)</taxon>
    </lineage>
</organism>
<dbReference type="Proteomes" id="UP000219860">
    <property type="component" value="Chromosome 2"/>
</dbReference>
<name>A0A1C6WN24_PLABE</name>
<dbReference type="InterPro" id="IPR007234">
    <property type="entry name" value="Vps53_N"/>
</dbReference>
<evidence type="ECO:0000313" key="7">
    <source>
        <dbReference type="Proteomes" id="UP000219974"/>
    </source>
</evidence>